<dbReference type="InterPro" id="IPR027806">
    <property type="entry name" value="HARBI1_dom"/>
</dbReference>
<reference evidence="5" key="1">
    <citation type="submission" date="2010-06" db="EMBL/GenBank/DDBJ databases">
        <authorList>
            <person name="Jiang H."/>
            <person name="Abraham K."/>
            <person name="Ali S."/>
            <person name="Alsbrooks S.L."/>
            <person name="Anim B.N."/>
            <person name="Anosike U.S."/>
            <person name="Attaway T."/>
            <person name="Bandaranaike D.P."/>
            <person name="Battles P.K."/>
            <person name="Bell S.N."/>
            <person name="Bell A.V."/>
            <person name="Beltran B."/>
            <person name="Bickham C."/>
            <person name="Bustamante Y."/>
            <person name="Caleb T."/>
            <person name="Canada A."/>
            <person name="Cardenas V."/>
            <person name="Carter K."/>
            <person name="Chacko J."/>
            <person name="Chandrabose M.N."/>
            <person name="Chavez D."/>
            <person name="Chavez A."/>
            <person name="Chen L."/>
            <person name="Chu H.-S."/>
            <person name="Claassen K.J."/>
            <person name="Cockrell R."/>
            <person name="Collins M."/>
            <person name="Cooper J.A."/>
            <person name="Cree A."/>
            <person name="Curry S.M."/>
            <person name="Da Y."/>
            <person name="Dao M.D."/>
            <person name="Das B."/>
            <person name="Davila M.-L."/>
            <person name="Davy-Carroll L."/>
            <person name="Denson S."/>
            <person name="Dinh H."/>
            <person name="Ebong V.E."/>
            <person name="Edwards J.R."/>
            <person name="Egan A."/>
            <person name="El-Daye J."/>
            <person name="Escobedo L."/>
            <person name="Fernandez S."/>
            <person name="Fernando P.R."/>
            <person name="Flagg N."/>
            <person name="Forbes L.D."/>
            <person name="Fowler R.G."/>
            <person name="Fu Q."/>
            <person name="Gabisi R.A."/>
            <person name="Ganer J."/>
            <person name="Garbino Pronczuk A."/>
            <person name="Garcia R.M."/>
            <person name="Garner T."/>
            <person name="Garrett T.E."/>
            <person name="Gonzalez D.A."/>
            <person name="Hamid H."/>
            <person name="Hawkins E.S."/>
            <person name="Hirani K."/>
            <person name="Hogues M.E."/>
            <person name="Hollins B."/>
            <person name="Hsiao C.-H."/>
            <person name="Jabil R."/>
            <person name="James M.L."/>
            <person name="Jhangiani S.N."/>
            <person name="Johnson B."/>
            <person name="Johnson Q."/>
            <person name="Joshi V."/>
            <person name="Kalu J.B."/>
            <person name="Kam C."/>
            <person name="Kashfia A."/>
            <person name="Keebler J."/>
            <person name="Kisamo H."/>
            <person name="Kovar C.L."/>
            <person name="Lago L.A."/>
            <person name="Lai C.-Y."/>
            <person name="Laidlaw J."/>
            <person name="Lara F."/>
            <person name="Le T.-K."/>
            <person name="Lee S.L."/>
            <person name="Legall F.H."/>
            <person name="Lemon S.J."/>
            <person name="Lewis L.R."/>
            <person name="Li B."/>
            <person name="Liu Y."/>
            <person name="Liu Y.-S."/>
            <person name="Lopez J."/>
            <person name="Lozado R.J."/>
            <person name="Lu J."/>
            <person name="Madu R.C."/>
            <person name="Maheshwari M."/>
            <person name="Maheshwari R."/>
            <person name="Malloy K."/>
            <person name="Martinez E."/>
            <person name="Mathew T."/>
            <person name="Mercado I.C."/>
            <person name="Mercado C."/>
            <person name="Meyer B."/>
            <person name="Montgomery K."/>
            <person name="Morgan M.B."/>
            <person name="Munidasa M."/>
            <person name="Nazareth L.V."/>
            <person name="Nelson J."/>
            <person name="Ng B.M."/>
            <person name="Nguyen N.B."/>
            <person name="Nguyen P.Q."/>
            <person name="Nguyen T."/>
            <person name="Obregon M."/>
            <person name="Okwuonu G.O."/>
            <person name="Onwere C.G."/>
            <person name="Orozco G."/>
            <person name="Parra A."/>
            <person name="Patel S."/>
            <person name="Patil S."/>
            <person name="Perez A."/>
            <person name="Perez Y."/>
            <person name="Pham C."/>
            <person name="Primus E.L."/>
            <person name="Pu L.-L."/>
            <person name="Puazo M."/>
            <person name="Qin X."/>
            <person name="Quiroz J.B."/>
            <person name="Reese J."/>
            <person name="Richards S."/>
            <person name="Rives C.M."/>
            <person name="Robberts R."/>
            <person name="Ruiz S.J."/>
            <person name="Ruiz M.J."/>
            <person name="Santibanez J."/>
            <person name="Schneider B.W."/>
            <person name="Sisson I."/>
            <person name="Smith M."/>
            <person name="Sodergren E."/>
            <person name="Song X.-Z."/>
            <person name="Song B.B."/>
            <person name="Summersgill H."/>
            <person name="Thelus R."/>
            <person name="Thornton R.D."/>
            <person name="Trejos Z.Y."/>
            <person name="Usmani K."/>
            <person name="Vattathil S."/>
            <person name="Villasana D."/>
            <person name="Walker D.L."/>
            <person name="Wang S."/>
            <person name="Wang K."/>
            <person name="White C.S."/>
            <person name="Williams A.C."/>
            <person name="Williamson J."/>
            <person name="Wilson K."/>
            <person name="Woghiren I.O."/>
            <person name="Woodworth J.R."/>
            <person name="Worley K.C."/>
            <person name="Wright R.A."/>
            <person name="Wu W."/>
            <person name="Young L."/>
            <person name="Zhang L."/>
            <person name="Zhang J."/>
            <person name="Zhu Y."/>
            <person name="Muzny D.M."/>
            <person name="Weinstock G."/>
            <person name="Gibbs R.A."/>
        </authorList>
    </citation>
    <scope>NUCLEOTIDE SEQUENCE [LARGE SCALE GENOMIC DNA]</scope>
    <source>
        <strain evidence="5">LSR1</strain>
    </source>
</reference>
<name>A0A8R2FFA6_ACYPI</name>
<keyword evidence="2" id="KW-0479">Metal-binding</keyword>
<evidence type="ECO:0000256" key="1">
    <source>
        <dbReference type="ARBA" id="ARBA00001968"/>
    </source>
</evidence>
<proteinExistence type="predicted"/>
<dbReference type="GeneID" id="103311814"/>
<dbReference type="GO" id="GO:0046872">
    <property type="term" value="F:metal ion binding"/>
    <property type="evidence" value="ECO:0007669"/>
    <property type="project" value="UniProtKB-KW"/>
</dbReference>
<dbReference type="EnsemblMetazoa" id="XM_008191544.1">
    <property type="protein sequence ID" value="XP_008189766.1"/>
    <property type="gene ID" value="LOC103311814"/>
</dbReference>
<dbReference type="KEGG" id="api:103311814"/>
<dbReference type="OrthoDB" id="10051449at2759"/>
<dbReference type="Pfam" id="PF13359">
    <property type="entry name" value="DDE_Tnp_4"/>
    <property type="match status" value="1"/>
</dbReference>
<reference evidence="4" key="2">
    <citation type="submission" date="2022-06" db="UniProtKB">
        <authorList>
            <consortium name="EnsemblMetazoa"/>
        </authorList>
    </citation>
    <scope>IDENTIFICATION</scope>
</reference>
<comment type="cofactor">
    <cofactor evidence="1">
        <name>a divalent metal cation</name>
        <dbReference type="ChEBI" id="CHEBI:60240"/>
    </cofactor>
</comment>
<dbReference type="AlphaFoldDB" id="A0A8R2FFA6"/>
<sequence length="140" mass="16402">MPEKCVIIGDYAFPLRTNLLKPYRKTGLNNSEIIFNYRLSRARRVVENLFGILVWWFRIFSKPIDLKSKTIDKAVDREDLNNGNIISGEWREHVNSLDSVSQIGSNNYKRAAEEVRNLLAKYFMEVNPLPWQWEKVGITI</sequence>
<evidence type="ECO:0000313" key="4">
    <source>
        <dbReference type="EnsemblMetazoa" id="XP_008189766.1"/>
    </source>
</evidence>
<evidence type="ECO:0000256" key="2">
    <source>
        <dbReference type="ARBA" id="ARBA00022723"/>
    </source>
</evidence>
<protein>
    <recommendedName>
        <fullName evidence="3">DDE Tnp4 domain-containing protein</fullName>
    </recommendedName>
</protein>
<dbReference type="Proteomes" id="UP000007819">
    <property type="component" value="Chromosome X"/>
</dbReference>
<feature type="domain" description="DDE Tnp4" evidence="3">
    <location>
        <begin position="5"/>
        <end position="75"/>
    </location>
</feature>
<keyword evidence="5" id="KW-1185">Reference proteome</keyword>
<dbReference type="RefSeq" id="XP_008189766.1">
    <property type="nucleotide sequence ID" value="XM_008191544.1"/>
</dbReference>
<organism evidence="4 5">
    <name type="scientific">Acyrthosiphon pisum</name>
    <name type="common">Pea aphid</name>
    <dbReference type="NCBI Taxonomy" id="7029"/>
    <lineage>
        <taxon>Eukaryota</taxon>
        <taxon>Metazoa</taxon>
        <taxon>Ecdysozoa</taxon>
        <taxon>Arthropoda</taxon>
        <taxon>Hexapoda</taxon>
        <taxon>Insecta</taxon>
        <taxon>Pterygota</taxon>
        <taxon>Neoptera</taxon>
        <taxon>Paraneoptera</taxon>
        <taxon>Hemiptera</taxon>
        <taxon>Sternorrhyncha</taxon>
        <taxon>Aphidomorpha</taxon>
        <taxon>Aphidoidea</taxon>
        <taxon>Aphididae</taxon>
        <taxon>Macrosiphini</taxon>
        <taxon>Acyrthosiphon</taxon>
    </lineage>
</organism>
<evidence type="ECO:0000313" key="5">
    <source>
        <dbReference type="Proteomes" id="UP000007819"/>
    </source>
</evidence>
<accession>A0A8R2FFA6</accession>
<evidence type="ECO:0000259" key="3">
    <source>
        <dbReference type="Pfam" id="PF13359"/>
    </source>
</evidence>